<sequence length="87" mass="9573">MKRTIIGGLLFSSGALICLVILILAALHVPSITAWRGSKLWFAIFGTNEPMGNNEVNSLFLGFPFIVGIVLFILGFIVLVVEYFKKD</sequence>
<accession>A0ABY5S6D5</accession>
<evidence type="ECO:0000256" key="1">
    <source>
        <dbReference type="SAM" id="Phobius"/>
    </source>
</evidence>
<evidence type="ECO:0000313" key="2">
    <source>
        <dbReference type="EMBL" id="UVI29269.1"/>
    </source>
</evidence>
<keyword evidence="3" id="KW-1185">Reference proteome</keyword>
<reference evidence="2" key="1">
    <citation type="submission" date="2022-01" db="EMBL/GenBank/DDBJ databases">
        <title>Paenibacillus spongiae sp. nov., isolated from marine sponge.</title>
        <authorList>
            <person name="Li Z."/>
            <person name="Zhang M."/>
        </authorList>
    </citation>
    <scope>NUCLEOTIDE SEQUENCE</scope>
    <source>
        <strain evidence="2">PHS-Z3</strain>
    </source>
</reference>
<gene>
    <name evidence="2" type="ORF">L1F29_28185</name>
</gene>
<keyword evidence="1" id="KW-0472">Membrane</keyword>
<protein>
    <submittedName>
        <fullName evidence="2">Uncharacterized protein</fullName>
    </submittedName>
</protein>
<dbReference type="Proteomes" id="UP001057877">
    <property type="component" value="Chromosome"/>
</dbReference>
<dbReference type="EMBL" id="CP091430">
    <property type="protein sequence ID" value="UVI29269.1"/>
    <property type="molecule type" value="Genomic_DNA"/>
</dbReference>
<proteinExistence type="predicted"/>
<dbReference type="RefSeq" id="WP_258385358.1">
    <property type="nucleotide sequence ID" value="NZ_CP091430.1"/>
</dbReference>
<name>A0ABY5S6D5_9BACL</name>
<organism evidence="2 3">
    <name type="scientific">Paenibacillus spongiae</name>
    <dbReference type="NCBI Taxonomy" id="2909671"/>
    <lineage>
        <taxon>Bacteria</taxon>
        <taxon>Bacillati</taxon>
        <taxon>Bacillota</taxon>
        <taxon>Bacilli</taxon>
        <taxon>Bacillales</taxon>
        <taxon>Paenibacillaceae</taxon>
        <taxon>Paenibacillus</taxon>
    </lineage>
</organism>
<keyword evidence="1" id="KW-0812">Transmembrane</keyword>
<keyword evidence="1" id="KW-1133">Transmembrane helix</keyword>
<feature type="transmembrane region" description="Helical" evidence="1">
    <location>
        <begin position="58"/>
        <end position="81"/>
    </location>
</feature>
<evidence type="ECO:0000313" key="3">
    <source>
        <dbReference type="Proteomes" id="UP001057877"/>
    </source>
</evidence>